<evidence type="ECO:0000256" key="3">
    <source>
        <dbReference type="ARBA" id="ARBA00030263"/>
    </source>
</evidence>
<dbReference type="PANTHER" id="PTHR13932">
    <property type="entry name" value="COPROPORPHYRINIGEN III OXIDASE"/>
    <property type="match status" value="1"/>
</dbReference>
<keyword evidence="2" id="KW-0560">Oxidoreductase</keyword>
<gene>
    <name evidence="4" type="ORF">HHA04nite_31550</name>
</gene>
<evidence type="ECO:0000313" key="4">
    <source>
        <dbReference type="EMBL" id="GEK74611.1"/>
    </source>
</evidence>
<protein>
    <recommendedName>
        <fullName evidence="1">Oxygen-independent coproporphyrinogen III oxidase</fullName>
    </recommendedName>
    <alternativeName>
        <fullName evidence="3">Coproporphyrinogen III dehydrogenase</fullName>
    </alternativeName>
</protein>
<organism evidence="4 5">
    <name type="scientific">Halomonas halophila</name>
    <dbReference type="NCBI Taxonomy" id="29573"/>
    <lineage>
        <taxon>Bacteria</taxon>
        <taxon>Pseudomonadati</taxon>
        <taxon>Pseudomonadota</taxon>
        <taxon>Gammaproteobacteria</taxon>
        <taxon>Oceanospirillales</taxon>
        <taxon>Halomonadaceae</taxon>
        <taxon>Halomonas</taxon>
    </lineage>
</organism>
<dbReference type="InterPro" id="IPR058240">
    <property type="entry name" value="rSAM_sf"/>
</dbReference>
<sequence>MPVTAPSDFGADDYAAALAASNADARPLSLHLRLPLRHDGDARVDHTKGMDPFEVDLARLDREMVLVRRCLAPDRRLEALHWGGSLPPWLSLSRMSGLVDRLASRFPFESGHWRDFTVELDPRATDLLTLRHLEALGFNRLKLVMRLPRADRPEALTRLQSRIEPLLDESVRMGWHSLNLVLIVPPATPEQEAAAALATLMAMTPPRLSLRPDPAWQEGESTLPATLLARIEDRLAGNGYRSLGGGFYARHGAALEDARAQTRREQARDRLGLGPGAISRLPDAVACNAGSAEDYAAALDEGRLATASGHWSRCRRSGAGHG</sequence>
<reference evidence="4 5" key="1">
    <citation type="submission" date="2019-07" db="EMBL/GenBank/DDBJ databases">
        <title>Whole genome shotgun sequence of Halomonas halophila NBRC 102604.</title>
        <authorList>
            <person name="Hosoyama A."/>
            <person name="Uohara A."/>
            <person name="Ohji S."/>
            <person name="Ichikawa N."/>
        </authorList>
    </citation>
    <scope>NUCLEOTIDE SEQUENCE [LARGE SCALE GENOMIC DNA]</scope>
    <source>
        <strain evidence="4 5">NBRC 102604</strain>
    </source>
</reference>
<dbReference type="SUPFAM" id="SSF102114">
    <property type="entry name" value="Radical SAM enzymes"/>
    <property type="match status" value="1"/>
</dbReference>
<dbReference type="EMBL" id="BJUS01000054">
    <property type="protein sequence ID" value="GEK74611.1"/>
    <property type="molecule type" value="Genomic_DNA"/>
</dbReference>
<evidence type="ECO:0000313" key="5">
    <source>
        <dbReference type="Proteomes" id="UP000321121"/>
    </source>
</evidence>
<comment type="caution">
    <text evidence="4">The sequence shown here is derived from an EMBL/GenBank/DDBJ whole genome shotgun (WGS) entry which is preliminary data.</text>
</comment>
<dbReference type="PANTHER" id="PTHR13932:SF6">
    <property type="entry name" value="OXYGEN-INDEPENDENT COPROPORPHYRINOGEN III OXIDASE"/>
    <property type="match status" value="1"/>
</dbReference>
<evidence type="ECO:0000256" key="2">
    <source>
        <dbReference type="ARBA" id="ARBA00023002"/>
    </source>
</evidence>
<name>A0ABQ0U7X7_9GAMM</name>
<dbReference type="InterPro" id="IPR034505">
    <property type="entry name" value="Coproporphyrinogen-III_oxidase"/>
</dbReference>
<dbReference type="RefSeq" id="WP_146910287.1">
    <property type="nucleotide sequence ID" value="NZ_BJUS01000054.1"/>
</dbReference>
<keyword evidence="5" id="KW-1185">Reference proteome</keyword>
<evidence type="ECO:0000256" key="1">
    <source>
        <dbReference type="ARBA" id="ARBA00020156"/>
    </source>
</evidence>
<accession>A0ABQ0U7X7</accession>
<proteinExistence type="predicted"/>
<dbReference type="Proteomes" id="UP000321121">
    <property type="component" value="Unassembled WGS sequence"/>
</dbReference>